<dbReference type="Proteomes" id="UP000217999">
    <property type="component" value="Unassembled WGS sequence"/>
</dbReference>
<name>A0A2A2A7H3_9BURK</name>
<evidence type="ECO:0000313" key="2">
    <source>
        <dbReference type="Proteomes" id="UP000217999"/>
    </source>
</evidence>
<dbReference type="AlphaFoldDB" id="A0A2A2A7H3"/>
<accession>A0A2A2A7H3</accession>
<evidence type="ECO:0000313" key="1">
    <source>
        <dbReference type="EMBL" id="PAT33753.1"/>
    </source>
</evidence>
<protein>
    <submittedName>
        <fullName evidence="1">Uncharacterized protein</fullName>
    </submittedName>
</protein>
<dbReference type="EMBL" id="NSJF01000006">
    <property type="protein sequence ID" value="PAT33753.1"/>
    <property type="molecule type" value="Genomic_DNA"/>
</dbReference>
<gene>
    <name evidence="1" type="ORF">CK620_11335</name>
</gene>
<sequence>MDFLCDHFDVLDLVMDRGRNGFAPSPPLAYIGDLIRIVRKSEVETAYEDPSVYWQAWSTQRDLGDGRMLVGRAPAIIDELAFKQATYPAQWQMARAAKPKLTTYGALASGMTGFSVNPEEQDYFQQGQGIIQSMHYQAETQTLDVTAWADPGIDIAPREVAQILHWRFNKRLDKGEPLKEVRFVFLNREQAEAQKRVLLDMRCRVFHMGSSPTELVEVTDSPGA</sequence>
<proteinExistence type="predicted"/>
<organism evidence="1 2">
    <name type="scientific">Vandammella animalimorsus</name>
    <dbReference type="NCBI Taxonomy" id="2029117"/>
    <lineage>
        <taxon>Bacteria</taxon>
        <taxon>Pseudomonadati</taxon>
        <taxon>Pseudomonadota</taxon>
        <taxon>Betaproteobacteria</taxon>
        <taxon>Burkholderiales</taxon>
        <taxon>Comamonadaceae</taxon>
        <taxon>Vandammella</taxon>
    </lineage>
</organism>
<comment type="caution">
    <text evidence="1">The sequence shown here is derived from an EMBL/GenBank/DDBJ whole genome shotgun (WGS) entry which is preliminary data.</text>
</comment>
<reference evidence="1 2" key="1">
    <citation type="submission" date="2017-08" db="EMBL/GenBank/DDBJ databases">
        <title>WGS of Clinical strains of the CDC Group NO-1 linked to zoonotic infections in humans.</title>
        <authorList>
            <person name="Bernier A.-M."/>
            <person name="Bernard K."/>
        </authorList>
    </citation>
    <scope>NUCLEOTIDE SEQUENCE [LARGE SCALE GENOMIC DNA]</scope>
    <source>
        <strain evidence="1 2">NML03-0146</strain>
    </source>
</reference>